<keyword evidence="4" id="KW-0723">Serine/threonine-protein kinase</keyword>
<evidence type="ECO:0000256" key="5">
    <source>
        <dbReference type="ARBA" id="ARBA00022679"/>
    </source>
</evidence>
<keyword evidence="9 16" id="KW-0378">Hydrolase</keyword>
<dbReference type="InterPro" id="IPR000719">
    <property type="entry name" value="Prot_kinase_dom"/>
</dbReference>
<dbReference type="AlphaFoldDB" id="A0AAX4P9M3"/>
<evidence type="ECO:0000256" key="6">
    <source>
        <dbReference type="ARBA" id="ARBA00022723"/>
    </source>
</evidence>
<feature type="compositionally biased region" description="Basic residues" evidence="17">
    <location>
        <begin position="1"/>
        <end position="12"/>
    </location>
</feature>
<dbReference type="Gene3D" id="3.30.200.20">
    <property type="entry name" value="Phosphorylase Kinase, domain 1"/>
    <property type="match status" value="1"/>
</dbReference>
<keyword evidence="5" id="KW-0808">Transferase</keyword>
<evidence type="ECO:0000259" key="18">
    <source>
        <dbReference type="PROSITE" id="PS50011"/>
    </source>
</evidence>
<comment type="catalytic activity">
    <reaction evidence="14">
        <text>O-phospho-L-seryl-[protein] + H2O = L-seryl-[protein] + phosphate</text>
        <dbReference type="Rhea" id="RHEA:20629"/>
        <dbReference type="Rhea" id="RHEA-COMP:9863"/>
        <dbReference type="Rhea" id="RHEA-COMP:11604"/>
        <dbReference type="ChEBI" id="CHEBI:15377"/>
        <dbReference type="ChEBI" id="CHEBI:29999"/>
        <dbReference type="ChEBI" id="CHEBI:43474"/>
        <dbReference type="ChEBI" id="CHEBI:83421"/>
        <dbReference type="EC" id="3.1.3.16"/>
    </reaction>
</comment>
<dbReference type="InterPro" id="IPR000595">
    <property type="entry name" value="cNMP-bd_dom"/>
</dbReference>
<dbReference type="GO" id="GO:0005524">
    <property type="term" value="F:ATP binding"/>
    <property type="evidence" value="ECO:0007669"/>
    <property type="project" value="UniProtKB-KW"/>
</dbReference>
<dbReference type="PANTHER" id="PTHR24353">
    <property type="entry name" value="CYCLIC NUCLEOTIDE-DEPENDENT PROTEIN KINASE"/>
    <property type="match status" value="1"/>
</dbReference>
<evidence type="ECO:0000256" key="14">
    <source>
        <dbReference type="ARBA" id="ARBA00047761"/>
    </source>
</evidence>
<protein>
    <recommendedName>
        <fullName evidence="3">protein-serine/threonine phosphatase</fullName>
        <ecNumber evidence="3">3.1.3.16</ecNumber>
    </recommendedName>
</protein>
<evidence type="ECO:0000259" key="19">
    <source>
        <dbReference type="PROSITE" id="PS50042"/>
    </source>
</evidence>
<organism evidence="21 22">
    <name type="scientific">Chloropicon roscoffensis</name>
    <dbReference type="NCBI Taxonomy" id="1461544"/>
    <lineage>
        <taxon>Eukaryota</taxon>
        <taxon>Viridiplantae</taxon>
        <taxon>Chlorophyta</taxon>
        <taxon>Chloropicophyceae</taxon>
        <taxon>Chloropicales</taxon>
        <taxon>Chloropicaceae</taxon>
        <taxon>Chloropicon</taxon>
    </lineage>
</organism>
<dbReference type="EMBL" id="CP151506">
    <property type="protein sequence ID" value="WZN62608.1"/>
    <property type="molecule type" value="Genomic_DNA"/>
</dbReference>
<dbReference type="PANTHER" id="PTHR24353:SF127">
    <property type="entry name" value="PROTEIN PHOSPHATASE 2C AND CYCLIC NUCLEOTIDE-BINDING_KINASE DOMAIN-CONTAINING PROTEIN"/>
    <property type="match status" value="1"/>
</dbReference>
<dbReference type="SMART" id="SM00332">
    <property type="entry name" value="PP2Cc"/>
    <property type="match status" value="1"/>
</dbReference>
<keyword evidence="8" id="KW-0418">Kinase</keyword>
<name>A0AAX4P9M3_9CHLO</name>
<evidence type="ECO:0000256" key="1">
    <source>
        <dbReference type="ARBA" id="ARBA00001936"/>
    </source>
</evidence>
<evidence type="ECO:0000256" key="3">
    <source>
        <dbReference type="ARBA" id="ARBA00013081"/>
    </source>
</evidence>
<evidence type="ECO:0000256" key="11">
    <source>
        <dbReference type="ARBA" id="ARBA00022842"/>
    </source>
</evidence>
<feature type="domain" description="Protein kinase" evidence="18">
    <location>
        <begin position="675"/>
        <end position="934"/>
    </location>
</feature>
<evidence type="ECO:0000256" key="17">
    <source>
        <dbReference type="SAM" id="MobiDB-lite"/>
    </source>
</evidence>
<dbReference type="PROSITE" id="PS51746">
    <property type="entry name" value="PPM_2"/>
    <property type="match status" value="1"/>
</dbReference>
<keyword evidence="7" id="KW-0547">Nucleotide-binding</keyword>
<comment type="similarity">
    <text evidence="16">Belongs to the PP2C family.</text>
</comment>
<evidence type="ECO:0000256" key="7">
    <source>
        <dbReference type="ARBA" id="ARBA00022741"/>
    </source>
</evidence>
<comment type="cofactor">
    <cofactor evidence="2">
        <name>Mg(2+)</name>
        <dbReference type="ChEBI" id="CHEBI:18420"/>
    </cofactor>
</comment>
<keyword evidence="13" id="KW-0464">Manganese</keyword>
<keyword evidence="22" id="KW-1185">Reference proteome</keyword>
<dbReference type="PROSITE" id="PS00888">
    <property type="entry name" value="CNMP_BINDING_1"/>
    <property type="match status" value="2"/>
</dbReference>
<dbReference type="SUPFAM" id="SSF56112">
    <property type="entry name" value="Protein kinase-like (PK-like)"/>
    <property type="match status" value="1"/>
</dbReference>
<dbReference type="GO" id="GO:0004691">
    <property type="term" value="F:cAMP-dependent protein kinase activity"/>
    <property type="evidence" value="ECO:0007669"/>
    <property type="project" value="TreeGrafter"/>
</dbReference>
<evidence type="ECO:0000313" key="22">
    <source>
        <dbReference type="Proteomes" id="UP001472866"/>
    </source>
</evidence>
<dbReference type="Gene3D" id="2.60.120.10">
    <property type="entry name" value="Jelly Rolls"/>
    <property type="match status" value="2"/>
</dbReference>
<evidence type="ECO:0000256" key="2">
    <source>
        <dbReference type="ARBA" id="ARBA00001946"/>
    </source>
</evidence>
<dbReference type="PROSITE" id="PS50042">
    <property type="entry name" value="CNMP_BINDING_3"/>
    <property type="match status" value="2"/>
</dbReference>
<evidence type="ECO:0000256" key="10">
    <source>
        <dbReference type="ARBA" id="ARBA00022840"/>
    </source>
</evidence>
<feature type="region of interest" description="Disordered" evidence="17">
    <location>
        <begin position="1"/>
        <end position="21"/>
    </location>
</feature>
<dbReference type="PROSITE" id="PS50011">
    <property type="entry name" value="PROTEIN_KINASE_DOM"/>
    <property type="match status" value="1"/>
</dbReference>
<dbReference type="InterPro" id="IPR036457">
    <property type="entry name" value="PPM-type-like_dom_sf"/>
</dbReference>
<evidence type="ECO:0000256" key="4">
    <source>
        <dbReference type="ARBA" id="ARBA00022527"/>
    </source>
</evidence>
<dbReference type="GO" id="GO:0004722">
    <property type="term" value="F:protein serine/threonine phosphatase activity"/>
    <property type="evidence" value="ECO:0007669"/>
    <property type="project" value="UniProtKB-EC"/>
</dbReference>
<proteinExistence type="inferred from homology"/>
<reference evidence="21 22" key="1">
    <citation type="submission" date="2024-03" db="EMBL/GenBank/DDBJ databases">
        <title>Complete genome sequence of the green alga Chloropicon roscoffensis RCC1871.</title>
        <authorList>
            <person name="Lemieux C."/>
            <person name="Pombert J.-F."/>
            <person name="Otis C."/>
            <person name="Turmel M."/>
        </authorList>
    </citation>
    <scope>NUCLEOTIDE SEQUENCE [LARGE SCALE GENOMIC DNA]</scope>
    <source>
        <strain evidence="21 22">RCC1871</strain>
    </source>
</reference>
<evidence type="ECO:0000256" key="15">
    <source>
        <dbReference type="ARBA" id="ARBA00048336"/>
    </source>
</evidence>
<dbReference type="InterPro" id="IPR014710">
    <property type="entry name" value="RmlC-like_jellyroll"/>
</dbReference>
<dbReference type="CDD" id="cd00038">
    <property type="entry name" value="CAP_ED"/>
    <property type="match status" value="2"/>
</dbReference>
<dbReference type="Proteomes" id="UP001472866">
    <property type="component" value="Chromosome 06"/>
</dbReference>
<dbReference type="Gene3D" id="1.10.510.10">
    <property type="entry name" value="Transferase(Phosphotransferase) domain 1"/>
    <property type="match status" value="1"/>
</dbReference>
<gene>
    <name evidence="21" type="ORF">HKI87_06g41460</name>
</gene>
<dbReference type="GO" id="GO:0046872">
    <property type="term" value="F:metal ion binding"/>
    <property type="evidence" value="ECO:0007669"/>
    <property type="project" value="UniProtKB-KW"/>
</dbReference>
<sequence length="982" mass="110794">MPLFRRSAKKAPPRVEASKETETYQFKSHGLTLQMAYVSQRGYYPDNLNKLNQDSWCLLPNFCQKTQRMFFGVFDGHGEMGTACSKFAMQQIPRLVQKHLLSGKNDKVSHQRAFTEANSQLHKHPIDDSLSGTTGITVYLNGLDMTVANVGDSRAIIGEYNNGHIISHDLSHDQTPYRPDELVRVRKAGARVQTLDQIEGLKDPDVDCWGTEEGDGGDPPRIWAPYSNAPGTAFTRSVGDFVAEKLGVCAEPEVFSRKLDPSCKALIVASDGVFEFLSSQTVLDMALEYTDPQEAAYAIVEESYRQWLQYDTRTDDITIIIAFLEWDKDATAMTDEKDSSGAVMTNANRPVRRALAKDKRKLIEQEMGRSNEEDDEEDWDELEIVKIPKSKSELDCITLAVRANFLFSHIKDEQKQIIYDVMEKEEVKAGQTVIKQGERGDYFYIVQSGEYDVFVQHGDSPPHLVHTYTTKSGANPCFGELALLYGKPRAASVVGKTKGILWKLHRRFFRHILQRKDPKVLLQTLRSVEILQSCTIGQLQRLADTMNSTKYEDGDFIIRQGEEGDEFYIIRSGDVVCKIRKEGADPNDPGKEVLKLGANQYFGERALLSNTKRLASVIAVGPVECLHINRKVFEEVLGPLKMIIDADRQWREQTASRKQAVLRRPSVRIMASFALDDLEPIGTVYENQCDALVLMFSNQTKEKYTARMTSTRKATEQGRQKNVMRARKIVRSVPASTFVPSVVKSYKTNNVLVELIYTRAHCTLDDLLQKTGAFKEESAKFVCASITLAIDHLHKAGVIYRGLSPETIIVTRDGVVQLTDFRYAAENAGEYTYTICGDPEFLAPEIVENVGHSESVDWWAFGVLTYFLLTGETPFSGNDELAIYKAITAGEFSFPEGISEEAKDLITKLLSKEPSERLGSTADGLRGIKEHPWFNDFPWSRLIESALPPPEVIKQNLKEIPEPYLYAFPIEPYHGEEWFQDF</sequence>
<feature type="domain" description="Cyclic nucleotide-binding" evidence="19">
    <location>
        <begin position="406"/>
        <end position="513"/>
    </location>
</feature>
<evidence type="ECO:0000256" key="9">
    <source>
        <dbReference type="ARBA" id="ARBA00022801"/>
    </source>
</evidence>
<dbReference type="InterPro" id="IPR011009">
    <property type="entry name" value="Kinase-like_dom_sf"/>
</dbReference>
<comment type="catalytic activity">
    <reaction evidence="15">
        <text>O-phospho-L-threonyl-[protein] + H2O = L-threonyl-[protein] + phosphate</text>
        <dbReference type="Rhea" id="RHEA:47004"/>
        <dbReference type="Rhea" id="RHEA-COMP:11060"/>
        <dbReference type="Rhea" id="RHEA-COMP:11605"/>
        <dbReference type="ChEBI" id="CHEBI:15377"/>
        <dbReference type="ChEBI" id="CHEBI:30013"/>
        <dbReference type="ChEBI" id="CHEBI:43474"/>
        <dbReference type="ChEBI" id="CHEBI:61977"/>
        <dbReference type="EC" id="3.1.3.16"/>
    </reaction>
</comment>
<keyword evidence="6" id="KW-0479">Metal-binding</keyword>
<dbReference type="EC" id="3.1.3.16" evidence="3"/>
<dbReference type="SMART" id="SM00220">
    <property type="entry name" value="S_TKc"/>
    <property type="match status" value="1"/>
</dbReference>
<dbReference type="CDD" id="cd00143">
    <property type="entry name" value="PP2Cc"/>
    <property type="match status" value="1"/>
</dbReference>
<evidence type="ECO:0000313" key="21">
    <source>
        <dbReference type="EMBL" id="WZN62608.1"/>
    </source>
</evidence>
<feature type="domain" description="PPM-type phosphatase" evidence="20">
    <location>
        <begin position="34"/>
        <end position="324"/>
    </location>
</feature>
<accession>A0AAX4P9M3</accession>
<dbReference type="FunFam" id="3.60.40.10:FF:000007">
    <property type="entry name" value="Phosphatase 2C and cyclic nucleotide-binding/kinase domain-containing protein"/>
    <property type="match status" value="1"/>
</dbReference>
<dbReference type="Pfam" id="PF00027">
    <property type="entry name" value="cNMP_binding"/>
    <property type="match status" value="2"/>
</dbReference>
<comment type="cofactor">
    <cofactor evidence="1">
        <name>Mn(2+)</name>
        <dbReference type="ChEBI" id="CHEBI:29035"/>
    </cofactor>
</comment>
<dbReference type="InterPro" id="IPR018490">
    <property type="entry name" value="cNMP-bd_dom_sf"/>
</dbReference>
<evidence type="ECO:0000256" key="16">
    <source>
        <dbReference type="RuleBase" id="RU003465"/>
    </source>
</evidence>
<dbReference type="SUPFAM" id="SSF81606">
    <property type="entry name" value="PP2C-like"/>
    <property type="match status" value="1"/>
</dbReference>
<evidence type="ECO:0000256" key="13">
    <source>
        <dbReference type="ARBA" id="ARBA00023211"/>
    </source>
</evidence>
<dbReference type="SMART" id="SM00100">
    <property type="entry name" value="cNMP"/>
    <property type="match status" value="2"/>
</dbReference>
<dbReference type="PRINTS" id="PR00103">
    <property type="entry name" value="CAMPKINASE"/>
</dbReference>
<dbReference type="GO" id="GO:0005952">
    <property type="term" value="C:cAMP-dependent protein kinase complex"/>
    <property type="evidence" value="ECO:0007669"/>
    <property type="project" value="TreeGrafter"/>
</dbReference>
<dbReference type="Pfam" id="PF00069">
    <property type="entry name" value="Pkinase"/>
    <property type="match status" value="1"/>
</dbReference>
<dbReference type="InterPro" id="IPR000222">
    <property type="entry name" value="PP2C_BS"/>
</dbReference>
<dbReference type="InterPro" id="IPR001932">
    <property type="entry name" value="PPM-type_phosphatase-like_dom"/>
</dbReference>
<feature type="domain" description="Cyclic nucleotide-binding" evidence="19">
    <location>
        <begin position="530"/>
        <end position="639"/>
    </location>
</feature>
<keyword evidence="11" id="KW-0460">Magnesium</keyword>
<dbReference type="PROSITE" id="PS01032">
    <property type="entry name" value="PPM_1"/>
    <property type="match status" value="1"/>
</dbReference>
<evidence type="ECO:0000256" key="12">
    <source>
        <dbReference type="ARBA" id="ARBA00022912"/>
    </source>
</evidence>
<dbReference type="Gene3D" id="3.60.40.10">
    <property type="entry name" value="PPM-type phosphatase domain"/>
    <property type="match status" value="1"/>
</dbReference>
<keyword evidence="12 16" id="KW-0904">Protein phosphatase</keyword>
<dbReference type="Pfam" id="PF00481">
    <property type="entry name" value="PP2C"/>
    <property type="match status" value="1"/>
</dbReference>
<evidence type="ECO:0000259" key="20">
    <source>
        <dbReference type="PROSITE" id="PS51746"/>
    </source>
</evidence>
<keyword evidence="10" id="KW-0067">ATP-binding</keyword>
<dbReference type="InterPro" id="IPR018488">
    <property type="entry name" value="cNMP-bd_CS"/>
</dbReference>
<dbReference type="SUPFAM" id="SSF51206">
    <property type="entry name" value="cAMP-binding domain-like"/>
    <property type="match status" value="2"/>
</dbReference>
<evidence type="ECO:0000256" key="8">
    <source>
        <dbReference type="ARBA" id="ARBA00022777"/>
    </source>
</evidence>